<organism evidence="1 2">
    <name type="scientific">Chitinophaga filiformis</name>
    <name type="common">Myxococcus filiformis</name>
    <name type="synonym">Flexibacter filiformis</name>
    <dbReference type="NCBI Taxonomy" id="104663"/>
    <lineage>
        <taxon>Bacteria</taxon>
        <taxon>Pseudomonadati</taxon>
        <taxon>Bacteroidota</taxon>
        <taxon>Chitinophagia</taxon>
        <taxon>Chitinophagales</taxon>
        <taxon>Chitinophagaceae</taxon>
        <taxon>Chitinophaga</taxon>
    </lineage>
</organism>
<evidence type="ECO:0000313" key="1">
    <source>
        <dbReference type="EMBL" id="SDG76548.1"/>
    </source>
</evidence>
<proteinExistence type="predicted"/>
<evidence type="ECO:0000313" key="2">
    <source>
        <dbReference type="Proteomes" id="UP000199045"/>
    </source>
</evidence>
<reference evidence="1 2" key="1">
    <citation type="submission" date="2016-10" db="EMBL/GenBank/DDBJ databases">
        <authorList>
            <person name="de Groot N.N."/>
        </authorList>
    </citation>
    <scope>NUCLEOTIDE SEQUENCE [LARGE SCALE GENOMIC DNA]</scope>
    <source>
        <strain evidence="1 2">DSM 527</strain>
    </source>
</reference>
<dbReference type="AlphaFoldDB" id="A0A1G7WX87"/>
<name>A0A1G7WX87_CHIFI</name>
<protein>
    <submittedName>
        <fullName evidence="1">Uncharacterized protein</fullName>
    </submittedName>
</protein>
<dbReference type="STRING" id="104663.SAMN04488121_106200"/>
<gene>
    <name evidence="1" type="ORF">SAMN04488121_106200</name>
</gene>
<dbReference type="EMBL" id="FNBN01000006">
    <property type="protein sequence ID" value="SDG76548.1"/>
    <property type="molecule type" value="Genomic_DNA"/>
</dbReference>
<accession>A0A1G7WX87</accession>
<dbReference type="Proteomes" id="UP000199045">
    <property type="component" value="Unassembled WGS sequence"/>
</dbReference>
<sequence length="51" mass="5796">MGKFPNKEFSKPKTKANNWFNKSIVAKVFHKVMPTLFLVFGNPKCRPLTGA</sequence>